<protein>
    <submittedName>
        <fullName evidence="3">Uncharacterized protein</fullName>
    </submittedName>
</protein>
<dbReference type="VEuPathDB" id="TriTrypDB:TcBrA4_0037100"/>
<dbReference type="VEuPathDB" id="TriTrypDB:BCY84_01633"/>
<dbReference type="VEuPathDB" id="TriTrypDB:C3747_169g101"/>
<comment type="caution">
    <text evidence="3">The sequence shown here is derived from an EMBL/GenBank/DDBJ whole genome shotgun (WGS) entry which is preliminary data.</text>
</comment>
<dbReference type="VEuPathDB" id="TriTrypDB:TcYC6_0017710"/>
<dbReference type="Proteomes" id="UP000246121">
    <property type="component" value="Unassembled WGS sequence"/>
</dbReference>
<name>A0A2V2VI95_TRYCR</name>
<dbReference type="VEuPathDB" id="TriTrypDB:TcCL_Unassigned02751"/>
<keyword evidence="2" id="KW-1133">Transmembrane helix</keyword>
<evidence type="ECO:0000313" key="4">
    <source>
        <dbReference type="Proteomes" id="UP000246121"/>
    </source>
</evidence>
<dbReference type="VEuPathDB" id="TriTrypDB:TCDM_01030"/>
<keyword evidence="2" id="KW-0812">Transmembrane</keyword>
<evidence type="ECO:0000256" key="2">
    <source>
        <dbReference type="SAM" id="Phobius"/>
    </source>
</evidence>
<accession>A0A2V2VI95</accession>
<feature type="region of interest" description="Disordered" evidence="1">
    <location>
        <begin position="328"/>
        <end position="355"/>
    </location>
</feature>
<dbReference type="VEuPathDB" id="TriTrypDB:TCSYLVIO_007273"/>
<dbReference type="VEuPathDB" id="TriTrypDB:ECC02_005583"/>
<proteinExistence type="predicted"/>
<dbReference type="EMBL" id="PRFA01000022">
    <property type="protein sequence ID" value="PWU95386.1"/>
    <property type="molecule type" value="Genomic_DNA"/>
</dbReference>
<feature type="transmembrane region" description="Helical" evidence="2">
    <location>
        <begin position="222"/>
        <end position="246"/>
    </location>
</feature>
<reference evidence="3 4" key="1">
    <citation type="journal article" date="2018" name="Microb. Genom.">
        <title>Expanding an expanded genome: long-read sequencing of Trypanosoma cruzi.</title>
        <authorList>
            <person name="Berna L."/>
            <person name="Rodriguez M."/>
            <person name="Chiribao M.L."/>
            <person name="Parodi-Talice A."/>
            <person name="Pita S."/>
            <person name="Rijo G."/>
            <person name="Alvarez-Valin F."/>
            <person name="Robello C."/>
        </authorList>
    </citation>
    <scope>NUCLEOTIDE SEQUENCE [LARGE SCALE GENOMIC DNA]</scope>
    <source>
        <strain evidence="3 4">Dm28c</strain>
    </source>
</reference>
<evidence type="ECO:0000256" key="1">
    <source>
        <dbReference type="SAM" id="MobiDB-lite"/>
    </source>
</evidence>
<evidence type="ECO:0000313" key="3">
    <source>
        <dbReference type="EMBL" id="PWU95386.1"/>
    </source>
</evidence>
<sequence length="355" mass="39379">MYQKRVAETRDPSTPPSLVICWCVLLVAVLCAPMCAVAYNVRYTAFKSPSPVSARFSGYCPWHGGGHTMMPMKKSFQELAKSTIKDAAFKEAPIGGWCPYSSCTTQKCEWVFFTGLMNGTAVEKATFFKGTVYNGLKYTESIPGMYNNFLDGFQPVSFFKASGRTITKMVSDGHWENEIRDHGYTTWLCEFYEFTPSEVVTAPATDENGFVIPSKKLSPLPWWVGLVIGLSVLLILVVAIIIYCCCRKRREKEKLEVLNEGMQRGQSIRRVATQSQLAMSRRGSTMYGDADASGFFGMQGQEGQGAMGMGRHSSAYFENGYPGNAMGPNGGFYSDQSLQQEGYNPYAGPPPYNNY</sequence>
<organism evidence="3 4">
    <name type="scientific">Trypanosoma cruzi</name>
    <dbReference type="NCBI Taxonomy" id="5693"/>
    <lineage>
        <taxon>Eukaryota</taxon>
        <taxon>Discoba</taxon>
        <taxon>Euglenozoa</taxon>
        <taxon>Kinetoplastea</taxon>
        <taxon>Metakinetoplastina</taxon>
        <taxon>Trypanosomatida</taxon>
        <taxon>Trypanosomatidae</taxon>
        <taxon>Trypanosoma</taxon>
        <taxon>Schizotrypanum</taxon>
    </lineage>
</organism>
<dbReference type="VEuPathDB" id="TriTrypDB:Tc_MARK_5988"/>
<keyword evidence="2" id="KW-0472">Membrane</keyword>
<gene>
    <name evidence="3" type="ORF">C4B63_22g28</name>
</gene>
<dbReference type="VEuPathDB" id="TriTrypDB:C4B63_22g28"/>
<dbReference type="VEuPathDB" id="TriTrypDB:TcCLB.507949.250"/>
<dbReference type="AlphaFoldDB" id="A0A2V2VI95"/>
<dbReference type="VEuPathDB" id="TriTrypDB:TcG_05321"/>